<dbReference type="RefSeq" id="WP_060911709.1">
    <property type="nucleotide sequence ID" value="NZ_JAFCKD010000026.1"/>
</dbReference>
<dbReference type="InterPro" id="IPR029032">
    <property type="entry name" value="AhpD-like"/>
</dbReference>
<evidence type="ECO:0000313" key="3">
    <source>
        <dbReference type="Proteomes" id="UP000063308"/>
    </source>
</evidence>
<accession>A0A0E4BUN2</accession>
<feature type="domain" description="Carboxymuconolactone decarboxylase-like" evidence="1">
    <location>
        <begin position="24"/>
        <end position="102"/>
    </location>
</feature>
<evidence type="ECO:0000313" key="2">
    <source>
        <dbReference type="EMBL" id="BAR61364.1"/>
    </source>
</evidence>
<dbReference type="PANTHER" id="PTHR33930:SF2">
    <property type="entry name" value="BLR3452 PROTEIN"/>
    <property type="match status" value="1"/>
</dbReference>
<reference evidence="2 3" key="1">
    <citation type="submission" date="2014-11" db="EMBL/GenBank/DDBJ databases">
        <title>Symbiosis island explosion on the genome of extra-slow-growing strains of soybean bradyrhizobia with massive insertion sequences.</title>
        <authorList>
            <person name="Iida T."/>
            <person name="Minamisawa K."/>
        </authorList>
    </citation>
    <scope>NUCLEOTIDE SEQUENCE [LARGE SCALE GENOMIC DNA]</scope>
    <source>
        <strain evidence="2 3">NK6</strain>
    </source>
</reference>
<evidence type="ECO:0000259" key="1">
    <source>
        <dbReference type="Pfam" id="PF02627"/>
    </source>
</evidence>
<dbReference type="InterPro" id="IPR003779">
    <property type="entry name" value="CMD-like"/>
</dbReference>
<dbReference type="PANTHER" id="PTHR33930">
    <property type="entry name" value="ALKYL HYDROPEROXIDE REDUCTASE AHPD"/>
    <property type="match status" value="1"/>
</dbReference>
<dbReference type="GO" id="GO:0051920">
    <property type="term" value="F:peroxiredoxin activity"/>
    <property type="evidence" value="ECO:0007669"/>
    <property type="project" value="InterPro"/>
</dbReference>
<gene>
    <name evidence="2" type="ORF">NK6_8215</name>
</gene>
<dbReference type="Proteomes" id="UP000063308">
    <property type="component" value="Chromosome"/>
</dbReference>
<sequence length="115" mass="12229">MTDYQNPDDLKSVPAFVALAPVEANAFLAFNHAVERKDGLIPPKYRELISLAVALTTQCAYCLDVHTAQAAKAGATREEVAEAALIAAAVRAGGTLGHALLAQRLFERHRGETTG</sequence>
<dbReference type="InterPro" id="IPR004675">
    <property type="entry name" value="AhpD_core"/>
</dbReference>
<dbReference type="Gene3D" id="1.20.1290.10">
    <property type="entry name" value="AhpD-like"/>
    <property type="match status" value="1"/>
</dbReference>
<organism evidence="2 3">
    <name type="scientific">Bradyrhizobium diazoefficiens</name>
    <dbReference type="NCBI Taxonomy" id="1355477"/>
    <lineage>
        <taxon>Bacteria</taxon>
        <taxon>Pseudomonadati</taxon>
        <taxon>Pseudomonadota</taxon>
        <taxon>Alphaproteobacteria</taxon>
        <taxon>Hyphomicrobiales</taxon>
        <taxon>Nitrobacteraceae</taxon>
        <taxon>Bradyrhizobium</taxon>
    </lineage>
</organism>
<proteinExistence type="predicted"/>
<dbReference type="Pfam" id="PF02627">
    <property type="entry name" value="CMD"/>
    <property type="match status" value="1"/>
</dbReference>
<dbReference type="EMBL" id="AP014685">
    <property type="protein sequence ID" value="BAR61364.1"/>
    <property type="molecule type" value="Genomic_DNA"/>
</dbReference>
<dbReference type="AlphaFoldDB" id="A0A0E4BUN2"/>
<protein>
    <recommendedName>
        <fullName evidence="1">Carboxymuconolactone decarboxylase-like domain-containing protein</fullName>
    </recommendedName>
</protein>
<dbReference type="SUPFAM" id="SSF69118">
    <property type="entry name" value="AhpD-like"/>
    <property type="match status" value="1"/>
</dbReference>
<dbReference type="NCBIfam" id="TIGR00778">
    <property type="entry name" value="ahpD_dom"/>
    <property type="match status" value="1"/>
</dbReference>
<name>A0A0E4BUN2_9BRAD</name>